<dbReference type="EMBL" id="JAUZMZ010000002">
    <property type="protein sequence ID" value="MEE2030702.1"/>
    <property type="molecule type" value="Genomic_DNA"/>
</dbReference>
<keyword evidence="2" id="KW-1185">Reference proteome</keyword>
<evidence type="ECO:0000313" key="1">
    <source>
        <dbReference type="EMBL" id="MEE2030702.1"/>
    </source>
</evidence>
<evidence type="ECO:0000313" key="2">
    <source>
        <dbReference type="Proteomes" id="UP001331936"/>
    </source>
</evidence>
<sequence>MRHRIAVVAPRVADAVKYTGGWLYDQVMAGWEVVVLVPGDEDVRPLDILGATTLDLESALSSPYGPVPQTVVVSAEIYERDTRIRAGLLEALDQGLTKVTFWDEELPTELDMKFGSTKHHLSRAAQVFKAHALAAASQPRESAGATETFRVGGVSAGSSKRNLVAMN</sequence>
<accession>A0ABU7JN18</accession>
<comment type="caution">
    <text evidence="1">The sequence shown here is derived from an EMBL/GenBank/DDBJ whole genome shotgun (WGS) entry which is preliminary data.</text>
</comment>
<proteinExistence type="predicted"/>
<dbReference type="Proteomes" id="UP001331936">
    <property type="component" value="Unassembled WGS sequence"/>
</dbReference>
<gene>
    <name evidence="1" type="ORF">Q8814_00990</name>
</gene>
<name>A0ABU7JN18_9NOCA</name>
<reference evidence="1 2" key="1">
    <citation type="submission" date="2023-08" db="EMBL/GenBank/DDBJ databases">
        <authorList>
            <person name="Girao M."/>
            <person name="Carvalho M.F."/>
        </authorList>
    </citation>
    <scope>NUCLEOTIDE SEQUENCE [LARGE SCALE GENOMIC DNA]</scope>
    <source>
        <strain evidence="1 2">CC-R104</strain>
    </source>
</reference>
<protein>
    <submittedName>
        <fullName evidence="1">Uncharacterized protein</fullName>
    </submittedName>
</protein>
<organism evidence="1 2">
    <name type="scientific">Rhodococcus chondri</name>
    <dbReference type="NCBI Taxonomy" id="3065941"/>
    <lineage>
        <taxon>Bacteria</taxon>
        <taxon>Bacillati</taxon>
        <taxon>Actinomycetota</taxon>
        <taxon>Actinomycetes</taxon>
        <taxon>Mycobacteriales</taxon>
        <taxon>Nocardiaceae</taxon>
        <taxon>Rhodococcus</taxon>
    </lineage>
</organism>